<feature type="region of interest" description="Disordered" evidence="7">
    <location>
        <begin position="1"/>
        <end position="21"/>
    </location>
</feature>
<dbReference type="Gene3D" id="1.20.1250.20">
    <property type="entry name" value="MFS general substrate transporter like domains"/>
    <property type="match status" value="1"/>
</dbReference>
<dbReference type="Pfam" id="PF07690">
    <property type="entry name" value="MFS_1"/>
    <property type="match status" value="1"/>
</dbReference>
<feature type="transmembrane region" description="Helical" evidence="8">
    <location>
        <begin position="318"/>
        <end position="337"/>
    </location>
</feature>
<evidence type="ECO:0000256" key="5">
    <source>
        <dbReference type="ARBA" id="ARBA00023136"/>
    </source>
</evidence>
<feature type="transmembrane region" description="Helical" evidence="8">
    <location>
        <begin position="137"/>
        <end position="157"/>
    </location>
</feature>
<evidence type="ECO:0000256" key="6">
    <source>
        <dbReference type="ARBA" id="ARBA00037968"/>
    </source>
</evidence>
<keyword evidence="2" id="KW-0813">Transport</keyword>
<gene>
    <name evidence="9" type="ORF">PAC_04491</name>
</gene>
<keyword evidence="3 8" id="KW-0812">Transmembrane</keyword>
<sequence>MAPNYEQPHTVVEDLEGPVPGSTVNEAPTRSYKTAWIYIFDWYPSHYIFLKWLDASNINNAYVSGMKEELKLNSNQYSLFGTFYNIGYLACQVPALLILSRPGAARFFLPAMEVCWSVLTFAQSQLNSASTIYGTRFLLGVLETPVASGSLYILSSWYRPNELFKRAGVWYISNNLGVMFGGYMQAAAYTNLNGVHGMSGWRWLFIIDGCISLPIAFLGFAIFPGLPASKKPWWMTEEEHLLARRRMRDEGVEQSKKLSWAILKRVFRKWHFYIAVLCYTFFLSSSYPNGQMALWLKDETAKGHHHWTIPQINTIPTGVQGVSVIVTIICTSLCMLYPVWIVMTFVEAVLLFAIIVLLVWNVPMGLHFTVYYLLGFTAVVTPIIIPWFNIAMKDDAEARAFTTGAMLTFGWGINSFYPIAVFPVLQAPRWKRGYIVEVFFVTGTWLTFMIGIYLHRRDTKRAEAARITVDEEKLGEEVTQVEQRA</sequence>
<dbReference type="EMBL" id="FJOG01000005">
    <property type="protein sequence ID" value="CZR54607.1"/>
    <property type="molecule type" value="Genomic_DNA"/>
</dbReference>
<feature type="transmembrane region" description="Helical" evidence="8">
    <location>
        <begin position="434"/>
        <end position="454"/>
    </location>
</feature>
<feature type="transmembrane region" description="Helical" evidence="8">
    <location>
        <begin position="344"/>
        <end position="362"/>
    </location>
</feature>
<evidence type="ECO:0000313" key="10">
    <source>
        <dbReference type="Proteomes" id="UP000184330"/>
    </source>
</evidence>
<feature type="transmembrane region" description="Helical" evidence="8">
    <location>
        <begin position="77"/>
        <end position="100"/>
    </location>
</feature>
<feature type="transmembrane region" description="Helical" evidence="8">
    <location>
        <begin position="270"/>
        <end position="287"/>
    </location>
</feature>
<dbReference type="InterPro" id="IPR036259">
    <property type="entry name" value="MFS_trans_sf"/>
</dbReference>
<dbReference type="OrthoDB" id="6132182at2759"/>
<keyword evidence="10" id="KW-1185">Reference proteome</keyword>
<dbReference type="SUPFAM" id="SSF103473">
    <property type="entry name" value="MFS general substrate transporter"/>
    <property type="match status" value="1"/>
</dbReference>
<keyword evidence="5 8" id="KW-0472">Membrane</keyword>
<dbReference type="PANTHER" id="PTHR43791">
    <property type="entry name" value="PERMEASE-RELATED"/>
    <property type="match status" value="1"/>
</dbReference>
<comment type="similarity">
    <text evidence="6">Belongs to the major facilitator superfamily. Allantoate permease family.</text>
</comment>
<evidence type="ECO:0000313" key="9">
    <source>
        <dbReference type="EMBL" id="CZR54607.1"/>
    </source>
</evidence>
<dbReference type="InterPro" id="IPR011701">
    <property type="entry name" value="MFS"/>
</dbReference>
<dbReference type="FunFam" id="1.20.1250.20:FF:000065">
    <property type="entry name" value="Putative MFS pantothenate transporter"/>
    <property type="match status" value="1"/>
</dbReference>
<proteinExistence type="inferred from homology"/>
<dbReference type="PANTHER" id="PTHR43791:SF28">
    <property type="entry name" value="MAJOR FACILITATOR SUPERFAMILY (MFS) PROFILE DOMAIN-CONTAINING PROTEIN"/>
    <property type="match status" value="1"/>
</dbReference>
<comment type="subcellular location">
    <subcellularLocation>
        <location evidence="1">Membrane</location>
        <topology evidence="1">Multi-pass membrane protein</topology>
    </subcellularLocation>
</comment>
<evidence type="ECO:0000256" key="8">
    <source>
        <dbReference type="SAM" id="Phobius"/>
    </source>
</evidence>
<evidence type="ECO:0000256" key="1">
    <source>
        <dbReference type="ARBA" id="ARBA00004141"/>
    </source>
</evidence>
<feature type="transmembrane region" description="Helical" evidence="8">
    <location>
        <begin position="400"/>
        <end position="422"/>
    </location>
</feature>
<organism evidence="9 10">
    <name type="scientific">Phialocephala subalpina</name>
    <dbReference type="NCBI Taxonomy" id="576137"/>
    <lineage>
        <taxon>Eukaryota</taxon>
        <taxon>Fungi</taxon>
        <taxon>Dikarya</taxon>
        <taxon>Ascomycota</taxon>
        <taxon>Pezizomycotina</taxon>
        <taxon>Leotiomycetes</taxon>
        <taxon>Helotiales</taxon>
        <taxon>Mollisiaceae</taxon>
        <taxon>Phialocephala</taxon>
        <taxon>Phialocephala fortinii species complex</taxon>
    </lineage>
</organism>
<dbReference type="GO" id="GO:0016020">
    <property type="term" value="C:membrane"/>
    <property type="evidence" value="ECO:0007669"/>
    <property type="project" value="UniProtKB-SubCell"/>
</dbReference>
<feature type="transmembrane region" description="Helical" evidence="8">
    <location>
        <begin position="201"/>
        <end position="223"/>
    </location>
</feature>
<protein>
    <submittedName>
        <fullName evidence="9">Related to transporter protein</fullName>
    </submittedName>
</protein>
<reference evidence="9 10" key="1">
    <citation type="submission" date="2016-03" db="EMBL/GenBank/DDBJ databases">
        <authorList>
            <person name="Ploux O."/>
        </authorList>
    </citation>
    <scope>NUCLEOTIDE SEQUENCE [LARGE SCALE GENOMIC DNA]</scope>
    <source>
        <strain evidence="9 10">UAMH 11012</strain>
    </source>
</reference>
<evidence type="ECO:0000256" key="2">
    <source>
        <dbReference type="ARBA" id="ARBA00022448"/>
    </source>
</evidence>
<evidence type="ECO:0000256" key="7">
    <source>
        <dbReference type="SAM" id="MobiDB-lite"/>
    </source>
</evidence>
<dbReference type="Proteomes" id="UP000184330">
    <property type="component" value="Unassembled WGS sequence"/>
</dbReference>
<feature type="transmembrane region" description="Helical" evidence="8">
    <location>
        <begin position="368"/>
        <end position="388"/>
    </location>
</feature>
<dbReference type="AlphaFoldDB" id="A0A1L7WPB0"/>
<feature type="transmembrane region" description="Helical" evidence="8">
    <location>
        <begin position="169"/>
        <end position="189"/>
    </location>
</feature>
<evidence type="ECO:0000256" key="3">
    <source>
        <dbReference type="ARBA" id="ARBA00022692"/>
    </source>
</evidence>
<dbReference type="GO" id="GO:0022857">
    <property type="term" value="F:transmembrane transporter activity"/>
    <property type="evidence" value="ECO:0007669"/>
    <property type="project" value="InterPro"/>
</dbReference>
<name>A0A1L7WPB0_9HELO</name>
<evidence type="ECO:0000256" key="4">
    <source>
        <dbReference type="ARBA" id="ARBA00022989"/>
    </source>
</evidence>
<keyword evidence="4 8" id="KW-1133">Transmembrane helix</keyword>
<accession>A0A1L7WPB0</accession>